<dbReference type="SFLD" id="SFLDS00003">
    <property type="entry name" value="Haloacid_Dehalogenase"/>
    <property type="match status" value="1"/>
</dbReference>
<organism evidence="1 2">
    <name type="scientific">Alkaliphilus metalliredigens (strain QYMF)</name>
    <dbReference type="NCBI Taxonomy" id="293826"/>
    <lineage>
        <taxon>Bacteria</taxon>
        <taxon>Bacillati</taxon>
        <taxon>Bacillota</taxon>
        <taxon>Clostridia</taxon>
        <taxon>Peptostreptococcales</taxon>
        <taxon>Natronincolaceae</taxon>
        <taxon>Alkaliphilus</taxon>
    </lineage>
</organism>
<keyword evidence="2" id="KW-1185">Reference proteome</keyword>
<name>A6TUA4_ALKMQ</name>
<keyword evidence="1" id="KW-0378">Hydrolase</keyword>
<dbReference type="PANTHER" id="PTHR18901:SF38">
    <property type="entry name" value="PSEUDOURIDINE-5'-PHOSPHATASE"/>
    <property type="match status" value="1"/>
</dbReference>
<dbReference type="NCBIfam" id="TIGR01549">
    <property type="entry name" value="HAD-SF-IA-v1"/>
    <property type="match status" value="1"/>
</dbReference>
<dbReference type="KEGG" id="amt:Amet_3650"/>
<gene>
    <name evidence="1" type="ordered locus">Amet_3650</name>
</gene>
<proteinExistence type="predicted"/>
<dbReference type="InterPro" id="IPR036412">
    <property type="entry name" value="HAD-like_sf"/>
</dbReference>
<sequence>MLQDIEAVIFDLDGTLIDSMWVWMKIDVEFLEKRGILLPEDLGKGIEGMSFTETAAFFKKTFNLPESVEAIKKEWIEIGQEYYKNKIQLKPGAKEFIEILKAKGIKIGLGTSCSAELVEGVLSQHNLKKYFHSIVTSCEVAKGKPHPDVFFKVAENLNVNPRKTLVFEDTVAGALAGKAAGMKVIGVYDEYSKDSLLELKGIVDIYVETLSDFIEEKSQVG</sequence>
<dbReference type="OrthoDB" id="9797743at2"/>
<accession>A6TUA4</accession>
<dbReference type="GO" id="GO:0016791">
    <property type="term" value="F:phosphatase activity"/>
    <property type="evidence" value="ECO:0007669"/>
    <property type="project" value="TreeGrafter"/>
</dbReference>
<dbReference type="InterPro" id="IPR023198">
    <property type="entry name" value="PGP-like_dom2"/>
</dbReference>
<dbReference type="Gene3D" id="3.40.50.1000">
    <property type="entry name" value="HAD superfamily/HAD-like"/>
    <property type="match status" value="1"/>
</dbReference>
<dbReference type="eggNOG" id="COG0637">
    <property type="taxonomic scope" value="Bacteria"/>
</dbReference>
<dbReference type="SFLD" id="SFLDG01135">
    <property type="entry name" value="C1.5.6:_HAD__Beta-PGM__Phospha"/>
    <property type="match status" value="1"/>
</dbReference>
<dbReference type="Pfam" id="PF13419">
    <property type="entry name" value="HAD_2"/>
    <property type="match status" value="1"/>
</dbReference>
<evidence type="ECO:0000313" key="2">
    <source>
        <dbReference type="Proteomes" id="UP000001572"/>
    </source>
</evidence>
<dbReference type="InterPro" id="IPR006439">
    <property type="entry name" value="HAD-SF_hydro_IA"/>
</dbReference>
<dbReference type="STRING" id="293826.Amet_3650"/>
<dbReference type="PRINTS" id="PR00413">
    <property type="entry name" value="HADHALOGNASE"/>
</dbReference>
<reference evidence="2" key="1">
    <citation type="journal article" date="2016" name="Genome Announc.">
        <title>Complete genome sequence of Alkaliphilus metalliredigens strain QYMF, an alkaliphilic and metal-reducing bacterium isolated from borax-contaminated leachate ponds.</title>
        <authorList>
            <person name="Hwang C."/>
            <person name="Copeland A."/>
            <person name="Lucas S."/>
            <person name="Lapidus A."/>
            <person name="Barry K."/>
            <person name="Detter J.C."/>
            <person name="Glavina Del Rio T."/>
            <person name="Hammon N."/>
            <person name="Israni S."/>
            <person name="Dalin E."/>
            <person name="Tice H."/>
            <person name="Pitluck S."/>
            <person name="Chertkov O."/>
            <person name="Brettin T."/>
            <person name="Bruce D."/>
            <person name="Han C."/>
            <person name="Schmutz J."/>
            <person name="Larimer F."/>
            <person name="Land M.L."/>
            <person name="Hauser L."/>
            <person name="Kyrpides N."/>
            <person name="Mikhailova N."/>
            <person name="Ye Q."/>
            <person name="Zhou J."/>
            <person name="Richardson P."/>
            <person name="Fields M.W."/>
        </authorList>
    </citation>
    <scope>NUCLEOTIDE SEQUENCE [LARGE SCALE GENOMIC DNA]</scope>
    <source>
        <strain evidence="2">QYMF</strain>
    </source>
</reference>
<dbReference type="RefSeq" id="WP_012064732.1">
    <property type="nucleotide sequence ID" value="NC_009633.1"/>
</dbReference>
<dbReference type="SUPFAM" id="SSF56784">
    <property type="entry name" value="HAD-like"/>
    <property type="match status" value="1"/>
</dbReference>
<dbReference type="EMBL" id="CP000724">
    <property type="protein sequence ID" value="ABR49772.1"/>
    <property type="molecule type" value="Genomic_DNA"/>
</dbReference>
<dbReference type="InterPro" id="IPR023214">
    <property type="entry name" value="HAD_sf"/>
</dbReference>
<dbReference type="Gene3D" id="1.10.150.240">
    <property type="entry name" value="Putative phosphatase, domain 2"/>
    <property type="match status" value="1"/>
</dbReference>
<dbReference type="NCBIfam" id="TIGR01509">
    <property type="entry name" value="HAD-SF-IA-v3"/>
    <property type="match status" value="1"/>
</dbReference>
<dbReference type="CDD" id="cd07505">
    <property type="entry name" value="HAD_BPGM-like"/>
    <property type="match status" value="1"/>
</dbReference>
<dbReference type="AlphaFoldDB" id="A6TUA4"/>
<dbReference type="Proteomes" id="UP000001572">
    <property type="component" value="Chromosome"/>
</dbReference>
<dbReference type="PANTHER" id="PTHR18901">
    <property type="entry name" value="2-DEOXYGLUCOSE-6-PHOSPHATE PHOSPHATASE 2"/>
    <property type="match status" value="1"/>
</dbReference>
<evidence type="ECO:0000313" key="1">
    <source>
        <dbReference type="EMBL" id="ABR49772.1"/>
    </source>
</evidence>
<protein>
    <submittedName>
        <fullName evidence="1">HAD-superfamily hydrolase, subfamily IA, variant 3</fullName>
    </submittedName>
</protein>
<dbReference type="InterPro" id="IPR041492">
    <property type="entry name" value="HAD_2"/>
</dbReference>
<dbReference type="HOGENOM" id="CLU_045011_13_1_9"/>
<dbReference type="SFLD" id="SFLDG01129">
    <property type="entry name" value="C1.5:_HAD__Beta-PGM__Phosphata"/>
    <property type="match status" value="1"/>
</dbReference>